<dbReference type="InterPro" id="IPR047057">
    <property type="entry name" value="MerR_fam"/>
</dbReference>
<dbReference type="SMART" id="SM00422">
    <property type="entry name" value="HTH_MERR"/>
    <property type="match status" value="1"/>
</dbReference>
<name>A0A930Y5Q8_9ACTN</name>
<dbReference type="RefSeq" id="WP_194502714.1">
    <property type="nucleotide sequence ID" value="NZ_JADIVZ010000002.1"/>
</dbReference>
<dbReference type="Gene3D" id="1.10.1660.10">
    <property type="match status" value="1"/>
</dbReference>
<dbReference type="CDD" id="cd01107">
    <property type="entry name" value="HTH_BmrR"/>
    <property type="match status" value="1"/>
</dbReference>
<sequence>MMNIGDFARRAGLSVRMLRHYDALGLLAPERVDPVTGYRSYSAAQFPRINRLVALKELGFGLDEVGRILDGGLPADELREMLRLRQGELEARVDADRRRLADVAGRLRAIEGEGRMSDLEYTEKHLPAVRLAALVETVPDVESIAAVVGPMFPRVSALLARAGAPVDAPPLATYDEGADGGIRVTVGWPTVRDSLPGLEVVDLTPTPGLTTLYEGAMTGIGVAWQSLAGEAEQRGAPMAGPCREVYLHTPDGDQTDWITELQQPIG</sequence>
<dbReference type="GO" id="GO:0003700">
    <property type="term" value="F:DNA-binding transcription factor activity"/>
    <property type="evidence" value="ECO:0007669"/>
    <property type="project" value="InterPro"/>
</dbReference>
<evidence type="ECO:0000259" key="2">
    <source>
        <dbReference type="PROSITE" id="PS50937"/>
    </source>
</evidence>
<dbReference type="SUPFAM" id="SSF55136">
    <property type="entry name" value="Probable bacterial effector-binding domain"/>
    <property type="match status" value="1"/>
</dbReference>
<dbReference type="PANTHER" id="PTHR30204">
    <property type="entry name" value="REDOX-CYCLING DRUG-SENSING TRANSCRIPTIONAL ACTIVATOR SOXR"/>
    <property type="match status" value="1"/>
</dbReference>
<dbReference type="InterPro" id="IPR009061">
    <property type="entry name" value="DNA-bd_dom_put_sf"/>
</dbReference>
<feature type="domain" description="HTH merR-type" evidence="2">
    <location>
        <begin position="1"/>
        <end position="71"/>
    </location>
</feature>
<dbReference type="InterPro" id="IPR000551">
    <property type="entry name" value="MerR-type_HTH_dom"/>
</dbReference>
<evidence type="ECO:0000313" key="3">
    <source>
        <dbReference type="EMBL" id="MBF4161510.1"/>
    </source>
</evidence>
<accession>A0A930Y5Q8</accession>
<dbReference type="Pfam" id="PF13411">
    <property type="entry name" value="MerR_1"/>
    <property type="match status" value="1"/>
</dbReference>
<dbReference type="SUPFAM" id="SSF46955">
    <property type="entry name" value="Putative DNA-binding domain"/>
    <property type="match status" value="1"/>
</dbReference>
<reference evidence="3" key="1">
    <citation type="submission" date="2020-11" db="EMBL/GenBank/DDBJ databases">
        <title>Nocardioides sp. CBS4Y-1, whole genome shotgun sequence.</title>
        <authorList>
            <person name="Tuo L."/>
        </authorList>
    </citation>
    <scope>NUCLEOTIDE SEQUENCE</scope>
    <source>
        <strain evidence="3">CBS4Y-1</strain>
    </source>
</reference>
<protein>
    <submittedName>
        <fullName evidence="3">MerR family transcriptional regulator</fullName>
    </submittedName>
</protein>
<dbReference type="Gene3D" id="3.20.80.10">
    <property type="entry name" value="Regulatory factor, effector binding domain"/>
    <property type="match status" value="1"/>
</dbReference>
<dbReference type="InterPro" id="IPR011256">
    <property type="entry name" value="Reg_factor_effector_dom_sf"/>
</dbReference>
<organism evidence="3 4">
    <name type="scientific">Nocardioides acrostichi</name>
    <dbReference type="NCBI Taxonomy" id="2784339"/>
    <lineage>
        <taxon>Bacteria</taxon>
        <taxon>Bacillati</taxon>
        <taxon>Actinomycetota</taxon>
        <taxon>Actinomycetes</taxon>
        <taxon>Propionibacteriales</taxon>
        <taxon>Nocardioidaceae</taxon>
        <taxon>Nocardioides</taxon>
    </lineage>
</organism>
<dbReference type="InterPro" id="IPR010499">
    <property type="entry name" value="AraC_E-bd"/>
</dbReference>
<dbReference type="PROSITE" id="PS00552">
    <property type="entry name" value="HTH_MERR_1"/>
    <property type="match status" value="1"/>
</dbReference>
<gene>
    <name evidence="3" type="ORF">ISG29_07380</name>
</gene>
<dbReference type="PROSITE" id="PS50937">
    <property type="entry name" value="HTH_MERR_2"/>
    <property type="match status" value="1"/>
</dbReference>
<dbReference type="Pfam" id="PF06445">
    <property type="entry name" value="GyrI-like"/>
    <property type="match status" value="1"/>
</dbReference>
<dbReference type="AlphaFoldDB" id="A0A930Y5Q8"/>
<evidence type="ECO:0000256" key="1">
    <source>
        <dbReference type="ARBA" id="ARBA00023125"/>
    </source>
</evidence>
<dbReference type="GO" id="GO:0003677">
    <property type="term" value="F:DNA binding"/>
    <property type="evidence" value="ECO:0007669"/>
    <property type="project" value="UniProtKB-KW"/>
</dbReference>
<proteinExistence type="predicted"/>
<comment type="caution">
    <text evidence="3">The sequence shown here is derived from an EMBL/GenBank/DDBJ whole genome shotgun (WGS) entry which is preliminary data.</text>
</comment>
<dbReference type="Proteomes" id="UP000656804">
    <property type="component" value="Unassembled WGS sequence"/>
</dbReference>
<dbReference type="PANTHER" id="PTHR30204:SF97">
    <property type="entry name" value="MERR FAMILY REGULATORY PROTEIN"/>
    <property type="match status" value="1"/>
</dbReference>
<dbReference type="EMBL" id="JADIVZ010000002">
    <property type="protein sequence ID" value="MBF4161510.1"/>
    <property type="molecule type" value="Genomic_DNA"/>
</dbReference>
<dbReference type="InterPro" id="IPR029442">
    <property type="entry name" value="GyrI-like"/>
</dbReference>
<evidence type="ECO:0000313" key="4">
    <source>
        <dbReference type="Proteomes" id="UP000656804"/>
    </source>
</evidence>
<keyword evidence="4" id="KW-1185">Reference proteome</keyword>
<keyword evidence="1" id="KW-0238">DNA-binding</keyword>
<dbReference type="SMART" id="SM00871">
    <property type="entry name" value="AraC_E_bind"/>
    <property type="match status" value="1"/>
</dbReference>